<reference evidence="4 5" key="1">
    <citation type="journal article" date="2020" name="Nat. Commun.">
        <title>Genome of Tripterygium wilfordii and identification of cytochrome P450 involved in triptolide biosynthesis.</title>
        <authorList>
            <person name="Tu L."/>
            <person name="Su P."/>
            <person name="Zhang Z."/>
            <person name="Gao L."/>
            <person name="Wang J."/>
            <person name="Hu T."/>
            <person name="Zhou J."/>
            <person name="Zhang Y."/>
            <person name="Zhao Y."/>
            <person name="Liu Y."/>
            <person name="Song Y."/>
            <person name="Tong Y."/>
            <person name="Lu Y."/>
            <person name="Yang J."/>
            <person name="Xu C."/>
            <person name="Jia M."/>
            <person name="Peters R.J."/>
            <person name="Huang L."/>
            <person name="Gao W."/>
        </authorList>
    </citation>
    <scope>NUCLEOTIDE SEQUENCE [LARGE SCALE GENOMIC DNA]</scope>
    <source>
        <strain evidence="5">cv. XIE 37</strain>
        <tissue evidence="4">Leaf</tissue>
    </source>
</reference>
<feature type="region of interest" description="Disordered" evidence="3">
    <location>
        <begin position="208"/>
        <end position="230"/>
    </location>
</feature>
<evidence type="ECO:0000313" key="4">
    <source>
        <dbReference type="EMBL" id="KAF5742414.1"/>
    </source>
</evidence>
<dbReference type="AlphaFoldDB" id="A0A7J7D7X4"/>
<dbReference type="FunCoup" id="A0A7J7D7X4">
    <property type="interactions" value="1790"/>
</dbReference>
<sequence length="926" mass="105704">MESIVVTNTQMYFSCLESSPCSTSAYCLKPSCSYGISNSRRPIFGVALKSKNLDKLRIYCLRRPHFPSMKSALKEDSDKGCVGGTVLDKELNFKPSFGEYLKAMETIRSVRDKRRANKSDGSKSNDKQAERDVDRAPMSGRDEDDVKLKKFEGFLKQENVFKDSKHDELLGIGDEVTTRKGEFGLGQKDREIEESDNELEVRKNGLDAGLKRSPGREFSYMGKSSQTRKAHETRVVRDSGENLGGFFDKNVKFDCDENTSWVLGKKGNLGGFFDKNVKFDRDENTSWVSAKKGKTFERDNIGPTRNKISRFSQNHIQVADEEMVQKRGRFTRSSRGFLQEDDDKDGSEMNRVAFKFCGELNDVSEKPCVSRREAEERIQKLAKSLNGADINIPEWMFSKMMRSAKIRFTDHSILRVIQILGKHGNWRRVLQVIDWLQMRERYKSNKLRHVYTAALDVLGKSRRPVEALNVFHAMQQHMSSYPDAVAYHSIAITLGQAGYIKELFDVIDIMRSPPKKKFKTGAIENWNPQVEPDIVVYNAVLNACVQRKQWEGAFWVLQQLKQQGQQPSATTYGLVMEVMLACGKYNLVHDFFRKLRKSYIPNALAYKVLVNTLWRENKVDEAVVAVQDMERKGILGSAALYYDLARCLCSAGRCKEALVQVEKICKVASKPLVVTYTGLIQACLDAGNIHDGVYIFDQMKDFCSPNLVTCNILLKAYLDQGLFEEARELFQKMSEEENHINNKADCTIGVIPDSYTFNTMLDASIKEKRWDEFEYVYRRMLDHGYHFNAKRHLSMLLDACRAGKEELLETTWKHLTRADRIPPPALVKERFCMKLEREDYVSAISCVTSQPVTELQAFSTSAWSRLFKDNAERFGKHSFIQLINEVNSFNGGSSSANLVLQNLLTACRNYVRANMTLAEIKLTTSL</sequence>
<dbReference type="NCBIfam" id="TIGR00756">
    <property type="entry name" value="PPR"/>
    <property type="match status" value="4"/>
</dbReference>
<dbReference type="Pfam" id="PF13041">
    <property type="entry name" value="PPR_2"/>
    <property type="match status" value="1"/>
</dbReference>
<dbReference type="EMBL" id="JAAARO010000009">
    <property type="protein sequence ID" value="KAF5742414.1"/>
    <property type="molecule type" value="Genomic_DNA"/>
</dbReference>
<gene>
    <name evidence="4" type="ORF">HS088_TW09G00462</name>
</gene>
<feature type="compositionally biased region" description="Basic and acidic residues" evidence="3">
    <location>
        <begin position="117"/>
        <end position="141"/>
    </location>
</feature>
<dbReference type="Pfam" id="PF13812">
    <property type="entry name" value="PPR_3"/>
    <property type="match status" value="1"/>
</dbReference>
<dbReference type="GO" id="GO:0009507">
    <property type="term" value="C:chloroplast"/>
    <property type="evidence" value="ECO:0007669"/>
    <property type="project" value="TreeGrafter"/>
</dbReference>
<protein>
    <submittedName>
        <fullName evidence="4">Pentatricopeptide repeat-containing protein</fullName>
    </submittedName>
</protein>
<feature type="repeat" description="PPR" evidence="2">
    <location>
        <begin position="753"/>
        <end position="787"/>
    </location>
</feature>
<evidence type="ECO:0000256" key="1">
    <source>
        <dbReference type="ARBA" id="ARBA00022737"/>
    </source>
</evidence>
<comment type="caution">
    <text evidence="4">The sequence shown here is derived from an EMBL/GenBank/DDBJ whole genome shotgun (WGS) entry which is preliminary data.</text>
</comment>
<dbReference type="FunFam" id="1.25.40.10:FF:000363">
    <property type="entry name" value="Pentatricopeptide repeat-containing protein"/>
    <property type="match status" value="1"/>
</dbReference>
<proteinExistence type="predicted"/>
<evidence type="ECO:0000256" key="3">
    <source>
        <dbReference type="SAM" id="MobiDB-lite"/>
    </source>
</evidence>
<feature type="repeat" description="PPR" evidence="2">
    <location>
        <begin position="533"/>
        <end position="567"/>
    </location>
</feature>
<name>A0A7J7D7X4_TRIWF</name>
<evidence type="ECO:0000256" key="2">
    <source>
        <dbReference type="PROSITE-ProRule" id="PRU00708"/>
    </source>
</evidence>
<dbReference type="Pfam" id="PF01535">
    <property type="entry name" value="PPR"/>
    <property type="match status" value="3"/>
</dbReference>
<dbReference type="Gene3D" id="1.25.40.10">
    <property type="entry name" value="Tetratricopeptide repeat domain"/>
    <property type="match status" value="4"/>
</dbReference>
<accession>A0A7J7D7X4</accession>
<dbReference type="PROSITE" id="PS51375">
    <property type="entry name" value="PPR"/>
    <property type="match status" value="3"/>
</dbReference>
<dbReference type="OrthoDB" id="1909155at2759"/>
<evidence type="ECO:0000313" key="5">
    <source>
        <dbReference type="Proteomes" id="UP000593562"/>
    </source>
</evidence>
<dbReference type="GO" id="GO:0009658">
    <property type="term" value="P:chloroplast organization"/>
    <property type="evidence" value="ECO:0007669"/>
    <property type="project" value="InterPro"/>
</dbReference>
<organism evidence="4 5">
    <name type="scientific">Tripterygium wilfordii</name>
    <name type="common">Thunder God vine</name>
    <dbReference type="NCBI Taxonomy" id="458696"/>
    <lineage>
        <taxon>Eukaryota</taxon>
        <taxon>Viridiplantae</taxon>
        <taxon>Streptophyta</taxon>
        <taxon>Embryophyta</taxon>
        <taxon>Tracheophyta</taxon>
        <taxon>Spermatophyta</taxon>
        <taxon>Magnoliopsida</taxon>
        <taxon>eudicotyledons</taxon>
        <taxon>Gunneridae</taxon>
        <taxon>Pentapetalae</taxon>
        <taxon>rosids</taxon>
        <taxon>fabids</taxon>
        <taxon>Celastrales</taxon>
        <taxon>Celastraceae</taxon>
        <taxon>Tripterygium</taxon>
    </lineage>
</organism>
<feature type="region of interest" description="Disordered" evidence="3">
    <location>
        <begin position="111"/>
        <end position="141"/>
    </location>
</feature>
<dbReference type="PANTHER" id="PTHR46935">
    <property type="entry name" value="OS01G0674700 PROTEIN"/>
    <property type="match status" value="1"/>
</dbReference>
<keyword evidence="1" id="KW-0677">Repeat</keyword>
<dbReference type="PANTHER" id="PTHR46935:SF1">
    <property type="entry name" value="OS01G0674700 PROTEIN"/>
    <property type="match status" value="1"/>
</dbReference>
<dbReference type="Proteomes" id="UP000593562">
    <property type="component" value="Unassembled WGS sequence"/>
</dbReference>
<dbReference type="InterPro" id="IPR011990">
    <property type="entry name" value="TPR-like_helical_dom_sf"/>
</dbReference>
<dbReference type="SUPFAM" id="SSF48452">
    <property type="entry name" value="TPR-like"/>
    <property type="match status" value="1"/>
</dbReference>
<feature type="repeat" description="PPR" evidence="2">
    <location>
        <begin position="706"/>
        <end position="736"/>
    </location>
</feature>
<dbReference type="InParanoid" id="A0A7J7D7X4"/>
<dbReference type="InterPro" id="IPR002885">
    <property type="entry name" value="PPR_rpt"/>
</dbReference>
<keyword evidence="5" id="KW-1185">Reference proteome</keyword>
<dbReference type="InterPro" id="IPR044645">
    <property type="entry name" value="DG1/EMB2279-like"/>
</dbReference>